<evidence type="ECO:0000313" key="4">
    <source>
        <dbReference type="Proteomes" id="UP000199385"/>
    </source>
</evidence>
<evidence type="ECO:0000256" key="1">
    <source>
        <dbReference type="SAM" id="MobiDB-lite"/>
    </source>
</evidence>
<dbReference type="GO" id="GO:0010181">
    <property type="term" value="F:FMN binding"/>
    <property type="evidence" value="ECO:0007669"/>
    <property type="project" value="InterPro"/>
</dbReference>
<feature type="region of interest" description="Disordered" evidence="1">
    <location>
        <begin position="144"/>
        <end position="170"/>
    </location>
</feature>
<reference evidence="4" key="1">
    <citation type="submission" date="2016-06" db="EMBL/GenBank/DDBJ databases">
        <authorList>
            <person name="Varghese N."/>
            <person name="Submissions Spin"/>
        </authorList>
    </citation>
    <scope>NUCLEOTIDE SEQUENCE [LARGE SCALE GENOMIC DNA]</scope>
    <source>
        <strain evidence="4">DSM 44815</strain>
    </source>
</reference>
<accession>A0A1A8ZNA8</accession>
<feature type="region of interest" description="Disordered" evidence="1">
    <location>
        <begin position="28"/>
        <end position="111"/>
    </location>
</feature>
<dbReference type="Gene3D" id="3.90.1010.20">
    <property type="match status" value="1"/>
</dbReference>
<proteinExistence type="predicted"/>
<dbReference type="EMBL" id="LT594323">
    <property type="protein sequence ID" value="SBT45375.1"/>
    <property type="molecule type" value="Genomic_DNA"/>
</dbReference>
<dbReference type="AlphaFoldDB" id="A0A1A8ZNA8"/>
<feature type="domain" description="FMN-binding" evidence="2">
    <location>
        <begin position="123"/>
        <end position="202"/>
    </location>
</feature>
<feature type="compositionally biased region" description="Low complexity" evidence="1">
    <location>
        <begin position="81"/>
        <end position="111"/>
    </location>
</feature>
<feature type="compositionally biased region" description="Low complexity" evidence="1">
    <location>
        <begin position="43"/>
        <end position="73"/>
    </location>
</feature>
<dbReference type="RefSeq" id="WP_091664447.1">
    <property type="nucleotide sequence ID" value="NZ_LT594323.1"/>
</dbReference>
<dbReference type="PATRIC" id="fig|261654.4.peg.3058"/>
<evidence type="ECO:0000259" key="2">
    <source>
        <dbReference type="SMART" id="SM00900"/>
    </source>
</evidence>
<organism evidence="3 4">
    <name type="scientific">Micromonospora auratinigra</name>
    <dbReference type="NCBI Taxonomy" id="261654"/>
    <lineage>
        <taxon>Bacteria</taxon>
        <taxon>Bacillati</taxon>
        <taxon>Actinomycetota</taxon>
        <taxon>Actinomycetes</taxon>
        <taxon>Micromonosporales</taxon>
        <taxon>Micromonosporaceae</taxon>
        <taxon>Micromonospora</taxon>
    </lineage>
</organism>
<keyword evidence="4" id="KW-1185">Reference proteome</keyword>
<dbReference type="OrthoDB" id="8099475at2"/>
<name>A0A1A8ZNA8_9ACTN</name>
<sequence length="202" mass="19913">MRRALLAITGLAAGTTALVVLKGSPEPGQAAQVLPGDQPPAVPGGVDPAATAAASAAASGVTPAPSATPTGSARPSVEPSASARPGGTRTTAAPRTATSAPKTTTAAPKPATRTLYGSTVSYKYGSLRVQITVSGTKIVNATATGMPSSGESGRKSDAVQGDYSGTSGQVVQKQSANLNTVSDATYTSNAYKQSLQNALSQI</sequence>
<dbReference type="GO" id="GO:0016020">
    <property type="term" value="C:membrane"/>
    <property type="evidence" value="ECO:0007669"/>
    <property type="project" value="InterPro"/>
</dbReference>
<dbReference type="Pfam" id="PF04205">
    <property type="entry name" value="FMN_bind"/>
    <property type="match status" value="1"/>
</dbReference>
<dbReference type="STRING" id="261654.GA0070611_3006"/>
<dbReference type="InterPro" id="IPR007329">
    <property type="entry name" value="FMN-bd"/>
</dbReference>
<protein>
    <submittedName>
        <fullName evidence="3">Uncharacterized protein, contains FMN-binding domain</fullName>
    </submittedName>
</protein>
<dbReference type="Proteomes" id="UP000199385">
    <property type="component" value="Chromosome I"/>
</dbReference>
<dbReference type="SMART" id="SM00900">
    <property type="entry name" value="FMN_bind"/>
    <property type="match status" value="1"/>
</dbReference>
<gene>
    <name evidence="3" type="ORF">GA0070611_3006</name>
</gene>
<evidence type="ECO:0000313" key="3">
    <source>
        <dbReference type="EMBL" id="SBT45375.1"/>
    </source>
</evidence>